<comment type="caution">
    <text evidence="1">The sequence shown here is derived from an EMBL/GenBank/DDBJ whole genome shotgun (WGS) entry which is preliminary data.</text>
</comment>
<proteinExistence type="predicted"/>
<gene>
    <name evidence="1" type="ORF">RO03_05345</name>
</gene>
<evidence type="ECO:0000313" key="1">
    <source>
        <dbReference type="EMBL" id="KUL98957.1"/>
    </source>
</evidence>
<dbReference type="Proteomes" id="UP000054800">
    <property type="component" value="Unassembled WGS sequence"/>
</dbReference>
<accession>A0A0X3Y1Q6</accession>
<dbReference type="OrthoDB" id="10003491at2"/>
<organism evidence="1 2">
    <name type="scientific">Fusobacterium nucleatum subsp. nucleatum</name>
    <dbReference type="NCBI Taxonomy" id="76856"/>
    <lineage>
        <taxon>Bacteria</taxon>
        <taxon>Fusobacteriati</taxon>
        <taxon>Fusobacteriota</taxon>
        <taxon>Fusobacteriia</taxon>
        <taxon>Fusobacteriales</taxon>
        <taxon>Fusobacteriaceae</taxon>
        <taxon>Fusobacterium</taxon>
    </lineage>
</organism>
<dbReference type="EMBL" id="LMVH01000001">
    <property type="protein sequence ID" value="KUL98957.1"/>
    <property type="molecule type" value="Genomic_DNA"/>
</dbReference>
<reference evidence="1 2" key="1">
    <citation type="submission" date="2015-10" db="EMBL/GenBank/DDBJ databases">
        <authorList>
            <person name="Gilbert D.G."/>
        </authorList>
    </citation>
    <scope>NUCLEOTIDE SEQUENCE [LARGE SCALE GENOMIC DNA]</scope>
    <source>
        <strain evidence="1 2">ChDC F311</strain>
    </source>
</reference>
<name>A0A0X3Y1Q6_FUSNC</name>
<dbReference type="AlphaFoldDB" id="A0A0X3Y1Q6"/>
<evidence type="ECO:0000313" key="2">
    <source>
        <dbReference type="Proteomes" id="UP000054800"/>
    </source>
</evidence>
<dbReference type="RefSeq" id="WP_059222702.1">
    <property type="nucleotide sequence ID" value="NZ_LMVH01000001.1"/>
</dbReference>
<protein>
    <submittedName>
        <fullName evidence="1">Uncharacterized protein</fullName>
    </submittedName>
</protein>
<sequence length="208" mass="24142">MIDEVIKGLPLYFQKENTIKFYKTLKPVIEYIDNLIEDLKNQTSLLKCSGIFLDFMGERYDEKRNGRDDETYRQALIIKKMALDGLPNTEFLLSLTRELTNKEVTKLKTRPLQEVASQLFKINMVDDLKVINKMPDLNKVCEAGARMYWELEIINNKSNQYYSSIVENIKKIELKADFKLDQTMRINSKLNTAQGIGFTKIIKIGGTK</sequence>